<proteinExistence type="inferred from homology"/>
<dbReference type="GO" id="GO:0033389">
    <property type="term" value="P:putrescine biosynthetic process from arginine, via agmatine"/>
    <property type="evidence" value="ECO:0007669"/>
    <property type="project" value="TreeGrafter"/>
</dbReference>
<accession>A0A0N7MLI0</accession>
<dbReference type="CDD" id="cd11592">
    <property type="entry name" value="Agmatinase_PAH"/>
    <property type="match status" value="1"/>
</dbReference>
<gene>
    <name evidence="6" type="ORF">LAQU0_S05e03246g</name>
</gene>
<dbReference type="GO" id="GO:0046872">
    <property type="term" value="F:metal ion binding"/>
    <property type="evidence" value="ECO:0007669"/>
    <property type="project" value="UniProtKB-KW"/>
</dbReference>
<evidence type="ECO:0000256" key="3">
    <source>
        <dbReference type="ARBA" id="ARBA00022801"/>
    </source>
</evidence>
<feature type="chain" id="PRO_5006016197" evidence="5">
    <location>
        <begin position="19"/>
        <end position="412"/>
    </location>
</feature>
<keyword evidence="3 4" id="KW-0378">Hydrolase</keyword>
<dbReference type="InterPro" id="IPR023696">
    <property type="entry name" value="Ureohydrolase_dom_sf"/>
</dbReference>
<dbReference type="InterPro" id="IPR006035">
    <property type="entry name" value="Ureohydrolase"/>
</dbReference>
<comment type="similarity">
    <text evidence="1">Belongs to the arginase family. Agmatinase subfamily.</text>
</comment>
<feature type="signal peptide" evidence="5">
    <location>
        <begin position="1"/>
        <end position="18"/>
    </location>
</feature>
<evidence type="ECO:0000313" key="7">
    <source>
        <dbReference type="Proteomes" id="UP000236544"/>
    </source>
</evidence>
<dbReference type="Proteomes" id="UP000236544">
    <property type="component" value="Unassembled WGS sequence"/>
</dbReference>
<dbReference type="AlphaFoldDB" id="A0A0N7MLI0"/>
<dbReference type="FunFam" id="3.40.800.10:FF:000014">
    <property type="entry name" value="Arginase family protein"/>
    <property type="match status" value="1"/>
</dbReference>
<evidence type="ECO:0000256" key="5">
    <source>
        <dbReference type="SAM" id="SignalP"/>
    </source>
</evidence>
<evidence type="ECO:0000256" key="4">
    <source>
        <dbReference type="RuleBase" id="RU003684"/>
    </source>
</evidence>
<dbReference type="PANTHER" id="PTHR11358:SF26">
    <property type="entry name" value="GUANIDINO ACID HYDROLASE, MITOCHONDRIAL"/>
    <property type="match status" value="1"/>
</dbReference>
<keyword evidence="5" id="KW-0732">Signal</keyword>
<dbReference type="EMBL" id="LN890537">
    <property type="protein sequence ID" value="CUS22343.1"/>
    <property type="molecule type" value="Genomic_DNA"/>
</dbReference>
<organism evidence="6 7">
    <name type="scientific">Lachancea quebecensis</name>
    <dbReference type="NCBI Taxonomy" id="1654605"/>
    <lineage>
        <taxon>Eukaryota</taxon>
        <taxon>Fungi</taxon>
        <taxon>Dikarya</taxon>
        <taxon>Ascomycota</taxon>
        <taxon>Saccharomycotina</taxon>
        <taxon>Saccharomycetes</taxon>
        <taxon>Saccharomycetales</taxon>
        <taxon>Saccharomycetaceae</taxon>
        <taxon>Lachancea</taxon>
    </lineage>
</organism>
<sequence>MVARSLLLSFACASAVLASNTTLLEEDLEQMWGQDWPFSGIQTFAHLPHEKCLMNRSLDFDIGIIGVPFDTAVSYRPGARFGPQAIRKSSQRQTSMRGFNFRAGINPYQNWAKVLDCGDIPVTPMDNNLAVQMMDAAYHNLLKRNSTLKQADLPPRLATLGGDHSIILPILRQLHKIYGPISVIHFDSHLDTWAPSKYPSYWHSDDSEFTHGSMLWIAKQEGLLSENSNVHAGLRTRLSGAGWDDYEEDKEVGFHRIECDEILEIGVKGIARKILDIVPRDKPVYISVDIDVLDPSAAPGTGTVEVGGLLTRELISIIRQLEDLPLIGADVVEVSPAYDQSDITSTAASQIVYELITNMVKKGPLDPAMILANKNTELSQDGKLPSYGEENNQNFGGDSHQNFVEALPEVKV</sequence>
<evidence type="ECO:0000256" key="1">
    <source>
        <dbReference type="ARBA" id="ARBA00009227"/>
    </source>
</evidence>
<dbReference type="PROSITE" id="PS51409">
    <property type="entry name" value="ARGINASE_2"/>
    <property type="match status" value="1"/>
</dbReference>
<dbReference type="Gene3D" id="3.40.800.10">
    <property type="entry name" value="Ureohydrolase domain"/>
    <property type="match status" value="1"/>
</dbReference>
<evidence type="ECO:0000256" key="2">
    <source>
        <dbReference type="ARBA" id="ARBA00022723"/>
    </source>
</evidence>
<dbReference type="SUPFAM" id="SSF52768">
    <property type="entry name" value="Arginase/deacetylase"/>
    <property type="match status" value="1"/>
</dbReference>
<keyword evidence="2" id="KW-0479">Metal-binding</keyword>
<dbReference type="InterPro" id="IPR020855">
    <property type="entry name" value="Ureohydrolase_Mn_BS"/>
</dbReference>
<dbReference type="Pfam" id="PF00491">
    <property type="entry name" value="Arginase"/>
    <property type="match status" value="1"/>
</dbReference>
<keyword evidence="7" id="KW-1185">Reference proteome</keyword>
<dbReference type="OrthoDB" id="288726at2759"/>
<dbReference type="PANTHER" id="PTHR11358">
    <property type="entry name" value="ARGINASE/AGMATINASE"/>
    <property type="match status" value="1"/>
</dbReference>
<dbReference type="PRINTS" id="PR00116">
    <property type="entry name" value="ARGINASE"/>
</dbReference>
<dbReference type="GO" id="GO:0008783">
    <property type="term" value="F:agmatinase activity"/>
    <property type="evidence" value="ECO:0007669"/>
    <property type="project" value="TreeGrafter"/>
</dbReference>
<reference evidence="7" key="1">
    <citation type="submission" date="2015-10" db="EMBL/GenBank/DDBJ databases">
        <authorList>
            <person name="Devillers H."/>
        </authorList>
    </citation>
    <scope>NUCLEOTIDE SEQUENCE [LARGE SCALE GENOMIC DNA]</scope>
</reference>
<dbReference type="PROSITE" id="PS01053">
    <property type="entry name" value="ARGINASE_1"/>
    <property type="match status" value="1"/>
</dbReference>
<protein>
    <submittedName>
        <fullName evidence="6">LAQU0S05e03246g1_1</fullName>
    </submittedName>
</protein>
<name>A0A0N7MLI0_9SACH</name>
<evidence type="ECO:0000313" key="6">
    <source>
        <dbReference type="EMBL" id="CUS22343.1"/>
    </source>
</evidence>